<gene>
    <name evidence="2" type="ORF">scyTo_0013401</name>
</gene>
<evidence type="ECO:0000313" key="2">
    <source>
        <dbReference type="EMBL" id="GCB64915.1"/>
    </source>
</evidence>
<organism evidence="2 3">
    <name type="scientific">Scyliorhinus torazame</name>
    <name type="common">Cloudy catshark</name>
    <name type="synonym">Catulus torazame</name>
    <dbReference type="NCBI Taxonomy" id="75743"/>
    <lineage>
        <taxon>Eukaryota</taxon>
        <taxon>Metazoa</taxon>
        <taxon>Chordata</taxon>
        <taxon>Craniata</taxon>
        <taxon>Vertebrata</taxon>
        <taxon>Chondrichthyes</taxon>
        <taxon>Elasmobranchii</taxon>
        <taxon>Galeomorphii</taxon>
        <taxon>Galeoidea</taxon>
        <taxon>Carcharhiniformes</taxon>
        <taxon>Scyliorhinidae</taxon>
        <taxon>Scyliorhinus</taxon>
    </lineage>
</organism>
<keyword evidence="1" id="KW-0175">Coiled coil</keyword>
<accession>A0A401NVL3</accession>
<reference evidence="2 3" key="1">
    <citation type="journal article" date="2018" name="Nat. Ecol. Evol.">
        <title>Shark genomes provide insights into elasmobranch evolution and the origin of vertebrates.</title>
        <authorList>
            <person name="Hara Y"/>
            <person name="Yamaguchi K"/>
            <person name="Onimaru K"/>
            <person name="Kadota M"/>
            <person name="Koyanagi M"/>
            <person name="Keeley SD"/>
            <person name="Tatsumi K"/>
            <person name="Tanaka K"/>
            <person name="Motone F"/>
            <person name="Kageyama Y"/>
            <person name="Nozu R"/>
            <person name="Adachi N"/>
            <person name="Nishimura O"/>
            <person name="Nakagawa R"/>
            <person name="Tanegashima C"/>
            <person name="Kiyatake I"/>
            <person name="Matsumoto R"/>
            <person name="Murakumo K"/>
            <person name="Nishida K"/>
            <person name="Terakita A"/>
            <person name="Kuratani S"/>
            <person name="Sato K"/>
            <person name="Hyodo S Kuraku.S."/>
        </authorList>
    </citation>
    <scope>NUCLEOTIDE SEQUENCE [LARGE SCALE GENOMIC DNA]</scope>
</reference>
<dbReference type="EMBL" id="BFAA01006821">
    <property type="protein sequence ID" value="GCB64915.1"/>
    <property type="molecule type" value="Genomic_DNA"/>
</dbReference>
<name>A0A401NVL3_SCYTO</name>
<protein>
    <submittedName>
        <fullName evidence="2">Uncharacterized protein</fullName>
    </submittedName>
</protein>
<comment type="caution">
    <text evidence="2">The sequence shown here is derived from an EMBL/GenBank/DDBJ whole genome shotgun (WGS) entry which is preliminary data.</text>
</comment>
<evidence type="ECO:0000256" key="1">
    <source>
        <dbReference type="SAM" id="Coils"/>
    </source>
</evidence>
<dbReference type="SUPFAM" id="SSF90257">
    <property type="entry name" value="Myosin rod fragments"/>
    <property type="match status" value="1"/>
</dbReference>
<evidence type="ECO:0000313" key="3">
    <source>
        <dbReference type="Proteomes" id="UP000288216"/>
    </source>
</evidence>
<dbReference type="Proteomes" id="UP000288216">
    <property type="component" value="Unassembled WGS sequence"/>
</dbReference>
<keyword evidence="3" id="KW-1185">Reference proteome</keyword>
<dbReference type="Gene3D" id="1.20.5.340">
    <property type="match status" value="1"/>
</dbReference>
<sequence length="70" mass="7818">MCKVKPLLHVLGQNNEMRAKDEELQLAIAETDKLALRIQELEQENAELVQEKSAVSSPYVKLAVLVKCVA</sequence>
<dbReference type="AlphaFoldDB" id="A0A401NVL3"/>
<proteinExistence type="predicted"/>
<feature type="coiled-coil region" evidence="1">
    <location>
        <begin position="24"/>
        <end position="51"/>
    </location>
</feature>